<dbReference type="VEuPathDB" id="VectorBase:HLOH_055786"/>
<evidence type="ECO:0000313" key="7">
    <source>
        <dbReference type="Proteomes" id="UP000821853"/>
    </source>
</evidence>
<protein>
    <submittedName>
        <fullName evidence="6">Uncharacterized protein</fullName>
    </submittedName>
</protein>
<name>A0A9J6H7G7_HAELO</name>
<dbReference type="GO" id="GO:0005634">
    <property type="term" value="C:nucleus"/>
    <property type="evidence" value="ECO:0007669"/>
    <property type="project" value="UniProtKB-SubCell"/>
</dbReference>
<dbReference type="GO" id="GO:0008270">
    <property type="term" value="F:zinc ion binding"/>
    <property type="evidence" value="ECO:0007669"/>
    <property type="project" value="UniProtKB-KW"/>
</dbReference>
<gene>
    <name evidence="6" type="ORF">HPB48_023623</name>
</gene>
<dbReference type="InterPro" id="IPR052035">
    <property type="entry name" value="ZnF_BED_domain_contain"/>
</dbReference>
<evidence type="ECO:0000256" key="1">
    <source>
        <dbReference type="ARBA" id="ARBA00004123"/>
    </source>
</evidence>
<dbReference type="PANTHER" id="PTHR46481">
    <property type="entry name" value="ZINC FINGER BED DOMAIN-CONTAINING PROTEIN 4"/>
    <property type="match status" value="1"/>
</dbReference>
<dbReference type="OrthoDB" id="6513808at2759"/>
<reference evidence="6 7" key="1">
    <citation type="journal article" date="2020" name="Cell">
        <title>Large-Scale Comparative Analyses of Tick Genomes Elucidate Their Genetic Diversity and Vector Capacities.</title>
        <authorList>
            <consortium name="Tick Genome and Microbiome Consortium (TIGMIC)"/>
            <person name="Jia N."/>
            <person name="Wang J."/>
            <person name="Shi W."/>
            <person name="Du L."/>
            <person name="Sun Y."/>
            <person name="Zhan W."/>
            <person name="Jiang J.F."/>
            <person name="Wang Q."/>
            <person name="Zhang B."/>
            <person name="Ji P."/>
            <person name="Bell-Sakyi L."/>
            <person name="Cui X.M."/>
            <person name="Yuan T.T."/>
            <person name="Jiang B.G."/>
            <person name="Yang W.F."/>
            <person name="Lam T.T."/>
            <person name="Chang Q.C."/>
            <person name="Ding S.J."/>
            <person name="Wang X.J."/>
            <person name="Zhu J.G."/>
            <person name="Ruan X.D."/>
            <person name="Zhao L."/>
            <person name="Wei J.T."/>
            <person name="Ye R.Z."/>
            <person name="Que T.C."/>
            <person name="Du C.H."/>
            <person name="Zhou Y.H."/>
            <person name="Cheng J.X."/>
            <person name="Dai P.F."/>
            <person name="Guo W.B."/>
            <person name="Han X.H."/>
            <person name="Huang E.J."/>
            <person name="Li L.F."/>
            <person name="Wei W."/>
            <person name="Gao Y.C."/>
            <person name="Liu J.Z."/>
            <person name="Shao H.Z."/>
            <person name="Wang X."/>
            <person name="Wang C.C."/>
            <person name="Yang T.C."/>
            <person name="Huo Q.B."/>
            <person name="Li W."/>
            <person name="Chen H.Y."/>
            <person name="Chen S.E."/>
            <person name="Zhou L.G."/>
            <person name="Ni X.B."/>
            <person name="Tian J.H."/>
            <person name="Sheng Y."/>
            <person name="Liu T."/>
            <person name="Pan Y.S."/>
            <person name="Xia L.Y."/>
            <person name="Li J."/>
            <person name="Zhao F."/>
            <person name="Cao W.C."/>
        </authorList>
    </citation>
    <scope>NUCLEOTIDE SEQUENCE [LARGE SCALE GENOMIC DNA]</scope>
    <source>
        <strain evidence="6">HaeL-2018</strain>
    </source>
</reference>
<keyword evidence="3" id="KW-0863">Zinc-finger</keyword>
<keyword evidence="2" id="KW-0479">Metal-binding</keyword>
<keyword evidence="4" id="KW-0862">Zinc</keyword>
<dbReference type="Proteomes" id="UP000821853">
    <property type="component" value="Unassembled WGS sequence"/>
</dbReference>
<dbReference type="PANTHER" id="PTHR46481:SF10">
    <property type="entry name" value="ZINC FINGER BED DOMAIN-CONTAINING PROTEIN 39"/>
    <property type="match status" value="1"/>
</dbReference>
<comment type="caution">
    <text evidence="6">The sequence shown here is derived from an EMBL/GenBank/DDBJ whole genome shotgun (WGS) entry which is preliminary data.</text>
</comment>
<dbReference type="SUPFAM" id="SSF140996">
    <property type="entry name" value="Hermes dimerisation domain"/>
    <property type="match status" value="1"/>
</dbReference>
<evidence type="ECO:0000256" key="3">
    <source>
        <dbReference type="ARBA" id="ARBA00022771"/>
    </source>
</evidence>
<evidence type="ECO:0000256" key="4">
    <source>
        <dbReference type="ARBA" id="ARBA00022833"/>
    </source>
</evidence>
<proteinExistence type="predicted"/>
<accession>A0A9J6H7G7</accession>
<evidence type="ECO:0000313" key="6">
    <source>
        <dbReference type="EMBL" id="KAH9382986.1"/>
    </source>
</evidence>
<comment type="subcellular location">
    <subcellularLocation>
        <location evidence="1">Nucleus</location>
    </subcellularLocation>
</comment>
<organism evidence="6 7">
    <name type="scientific">Haemaphysalis longicornis</name>
    <name type="common">Bush tick</name>
    <dbReference type="NCBI Taxonomy" id="44386"/>
    <lineage>
        <taxon>Eukaryota</taxon>
        <taxon>Metazoa</taxon>
        <taxon>Ecdysozoa</taxon>
        <taxon>Arthropoda</taxon>
        <taxon>Chelicerata</taxon>
        <taxon>Arachnida</taxon>
        <taxon>Acari</taxon>
        <taxon>Parasitiformes</taxon>
        <taxon>Ixodida</taxon>
        <taxon>Ixodoidea</taxon>
        <taxon>Ixodidae</taxon>
        <taxon>Haemaphysalinae</taxon>
        <taxon>Haemaphysalis</taxon>
    </lineage>
</organism>
<evidence type="ECO:0000256" key="2">
    <source>
        <dbReference type="ARBA" id="ARBA00022723"/>
    </source>
</evidence>
<keyword evidence="5" id="KW-0539">Nucleus</keyword>
<dbReference type="EMBL" id="JABSTR010000845">
    <property type="protein sequence ID" value="KAH9382986.1"/>
    <property type="molecule type" value="Genomic_DNA"/>
</dbReference>
<keyword evidence="7" id="KW-1185">Reference proteome</keyword>
<evidence type="ECO:0000256" key="5">
    <source>
        <dbReference type="ARBA" id="ARBA00023242"/>
    </source>
</evidence>
<sequence>MELCQGHDCQLVREVLYELLPQNICNRACVQQLRNIMRTPTSTTTTFLNHLKRHRDLYAEFETAAETKTANQPSIADVLKNKVAVTEVTERHTLDHKVPRVIALDWQPLTIVEVHGFKDLVQEVIPGHQLPSRTTLSQTLVPKLYDETMKKGTVGVGESLSAQIGAACLIINRHLYIQG</sequence>
<dbReference type="AlphaFoldDB" id="A0A9J6H7G7"/>